<evidence type="ECO:0000313" key="2">
    <source>
        <dbReference type="Proteomes" id="UP000092443"/>
    </source>
</evidence>
<keyword evidence="2" id="KW-1185">Reference proteome</keyword>
<dbReference type="PANTHER" id="PTHR11645:SF69">
    <property type="entry name" value="PYRROLINE-5-CARBOXYLATE REDUCTASE"/>
    <property type="match status" value="1"/>
</dbReference>
<sequence length="92" mass="9846">MQISAVYSSGSHIVQQGLEKVHIILNSLGVAQHIPESMIAAVTGLSGCGPAFVYTIIEALADGAVKNGVPRQKALLIFFMLYYRLISSTHTT</sequence>
<dbReference type="AlphaFoldDB" id="A0A9C5YY91"/>
<dbReference type="InterPro" id="IPR029036">
    <property type="entry name" value="P5CR_dimer"/>
</dbReference>
<protein>
    <submittedName>
        <fullName evidence="3">Pyrroline-5-carboxylate reductase 1, mitochondrial-like</fullName>
    </submittedName>
</protein>
<feature type="domain" description="Pyrroline-5-carboxylate reductase dimerisation" evidence="1">
    <location>
        <begin position="36"/>
        <end position="77"/>
    </location>
</feature>
<dbReference type="Proteomes" id="UP000092443">
    <property type="component" value="Unplaced"/>
</dbReference>
<gene>
    <name evidence="3" type="primary">LOC119638676</name>
</gene>
<evidence type="ECO:0000313" key="3">
    <source>
        <dbReference type="RefSeq" id="XP_037891540.1"/>
    </source>
</evidence>
<organism evidence="2 3">
    <name type="scientific">Glossina fuscipes</name>
    <dbReference type="NCBI Taxonomy" id="7396"/>
    <lineage>
        <taxon>Eukaryota</taxon>
        <taxon>Metazoa</taxon>
        <taxon>Ecdysozoa</taxon>
        <taxon>Arthropoda</taxon>
        <taxon>Hexapoda</taxon>
        <taxon>Insecta</taxon>
        <taxon>Pterygota</taxon>
        <taxon>Neoptera</taxon>
        <taxon>Endopterygota</taxon>
        <taxon>Diptera</taxon>
        <taxon>Brachycera</taxon>
        <taxon>Muscomorpha</taxon>
        <taxon>Hippoboscoidea</taxon>
        <taxon>Glossinidae</taxon>
        <taxon>Glossina</taxon>
    </lineage>
</organism>
<dbReference type="GeneID" id="119638676"/>
<dbReference type="GO" id="GO:0055129">
    <property type="term" value="P:L-proline biosynthetic process"/>
    <property type="evidence" value="ECO:0007669"/>
    <property type="project" value="TreeGrafter"/>
</dbReference>
<dbReference type="SUPFAM" id="SSF48179">
    <property type="entry name" value="6-phosphogluconate dehydrogenase C-terminal domain-like"/>
    <property type="match status" value="1"/>
</dbReference>
<dbReference type="InterPro" id="IPR008927">
    <property type="entry name" value="6-PGluconate_DH-like_C_sf"/>
</dbReference>
<dbReference type="GO" id="GO:0004735">
    <property type="term" value="F:pyrroline-5-carboxylate reductase activity"/>
    <property type="evidence" value="ECO:0007669"/>
    <property type="project" value="TreeGrafter"/>
</dbReference>
<proteinExistence type="predicted"/>
<accession>A0A9C5YY91</accession>
<name>A0A9C5YY91_9MUSC</name>
<dbReference type="PANTHER" id="PTHR11645">
    <property type="entry name" value="PYRROLINE-5-CARBOXYLATE REDUCTASE"/>
    <property type="match status" value="1"/>
</dbReference>
<reference evidence="3" key="1">
    <citation type="submission" date="2025-08" db="UniProtKB">
        <authorList>
            <consortium name="RefSeq"/>
        </authorList>
    </citation>
    <scope>IDENTIFICATION</scope>
    <source>
        <tissue evidence="3">Whole body pupa</tissue>
    </source>
</reference>
<dbReference type="Pfam" id="PF14748">
    <property type="entry name" value="P5CR_dimer"/>
    <property type="match status" value="1"/>
</dbReference>
<dbReference type="KEGG" id="gfs:119638676"/>
<dbReference type="RefSeq" id="XP_037891540.1">
    <property type="nucleotide sequence ID" value="XM_038035612.1"/>
</dbReference>
<evidence type="ECO:0000259" key="1">
    <source>
        <dbReference type="Pfam" id="PF14748"/>
    </source>
</evidence>
<dbReference type="Gene3D" id="1.10.3730.10">
    <property type="entry name" value="ProC C-terminal domain-like"/>
    <property type="match status" value="1"/>
</dbReference>